<name>A0ABT4TQW2_9ACTN</name>
<dbReference type="RefSeq" id="WP_270679705.1">
    <property type="nucleotide sequence ID" value="NZ_JAQFWP010000046.1"/>
</dbReference>
<dbReference type="EMBL" id="JAQFWP010000046">
    <property type="protein sequence ID" value="MDA2807074.1"/>
    <property type="molecule type" value="Genomic_DNA"/>
</dbReference>
<evidence type="ECO:0000313" key="5">
    <source>
        <dbReference type="Proteomes" id="UP001165685"/>
    </source>
</evidence>
<dbReference type="Pfam" id="PF06259">
    <property type="entry name" value="Abhydrolase_8"/>
    <property type="match status" value="1"/>
</dbReference>
<keyword evidence="5" id="KW-1185">Reference proteome</keyword>
<protein>
    <submittedName>
        <fullName evidence="4">Alpha/beta hydrolase</fullName>
    </submittedName>
</protein>
<evidence type="ECO:0000313" key="4">
    <source>
        <dbReference type="EMBL" id="MDA2807074.1"/>
    </source>
</evidence>
<sequence>MHRKAGRVARAATALAGAVALAATSTAPPAPPGVPDLSGVGGVQAAEWSPDRPEAAYDANRDAAARASRAAQRAGDAERAEALSALAAPGRDLLEFDPHGQGRAVEVVGDLEDADRVAVLVPGADTTLDTFDGQGAKPYMRVGDAARELHARMAEEDPGARTAVVAWMGYPAPATVSPAVATTGRADTGARALDVFVPRLLRAAPGARLTVVCHSYGTVVCGRAHRASARAADAVLVGSPGAGVAGAADIGARRVWAGRGDSDWIAGVPHGALHLPGTTVGFGPDPVGAGFGAEVFDAGPGGHSDYFAPGSRPLSAMARIALGQAAPTSRSMQA</sequence>
<evidence type="ECO:0000259" key="3">
    <source>
        <dbReference type="Pfam" id="PF06259"/>
    </source>
</evidence>
<feature type="domain" description="DUF1023" evidence="3">
    <location>
        <begin position="97"/>
        <end position="270"/>
    </location>
</feature>
<organism evidence="4 5">
    <name type="scientific">Nocardiopsis suaedae</name>
    <dbReference type="NCBI Taxonomy" id="3018444"/>
    <lineage>
        <taxon>Bacteria</taxon>
        <taxon>Bacillati</taxon>
        <taxon>Actinomycetota</taxon>
        <taxon>Actinomycetes</taxon>
        <taxon>Streptosporangiales</taxon>
        <taxon>Nocardiopsidaceae</taxon>
        <taxon>Nocardiopsis</taxon>
    </lineage>
</organism>
<feature type="signal peptide" evidence="2">
    <location>
        <begin position="1"/>
        <end position="22"/>
    </location>
</feature>
<comment type="caution">
    <text evidence="4">The sequence shown here is derived from an EMBL/GenBank/DDBJ whole genome shotgun (WGS) entry which is preliminary data.</text>
</comment>
<dbReference type="InterPro" id="IPR010427">
    <property type="entry name" value="DUF1023"/>
</dbReference>
<feature type="compositionally biased region" description="Basic and acidic residues" evidence="1">
    <location>
        <begin position="49"/>
        <end position="64"/>
    </location>
</feature>
<keyword evidence="2" id="KW-0732">Signal</keyword>
<feature type="compositionally biased region" description="Low complexity" evidence="1">
    <location>
        <begin position="65"/>
        <end position="74"/>
    </location>
</feature>
<dbReference type="GO" id="GO:0016787">
    <property type="term" value="F:hydrolase activity"/>
    <property type="evidence" value="ECO:0007669"/>
    <property type="project" value="UniProtKB-KW"/>
</dbReference>
<proteinExistence type="predicted"/>
<accession>A0ABT4TQW2</accession>
<keyword evidence="4" id="KW-0378">Hydrolase</keyword>
<dbReference type="Proteomes" id="UP001165685">
    <property type="component" value="Unassembled WGS sequence"/>
</dbReference>
<dbReference type="InterPro" id="IPR029058">
    <property type="entry name" value="AB_hydrolase_fold"/>
</dbReference>
<feature type="chain" id="PRO_5046000187" evidence="2">
    <location>
        <begin position="23"/>
        <end position="334"/>
    </location>
</feature>
<feature type="region of interest" description="Disordered" evidence="1">
    <location>
        <begin position="25"/>
        <end position="76"/>
    </location>
</feature>
<dbReference type="Gene3D" id="3.40.50.1820">
    <property type="entry name" value="alpha/beta hydrolase"/>
    <property type="match status" value="1"/>
</dbReference>
<gene>
    <name evidence="4" type="ORF">O4U47_21395</name>
</gene>
<evidence type="ECO:0000256" key="2">
    <source>
        <dbReference type="SAM" id="SignalP"/>
    </source>
</evidence>
<evidence type="ECO:0000256" key="1">
    <source>
        <dbReference type="SAM" id="MobiDB-lite"/>
    </source>
</evidence>
<reference evidence="4" key="1">
    <citation type="submission" date="2023-01" db="EMBL/GenBank/DDBJ databases">
        <title>Draft genome sequence of Nocardiopsis sp. LSu2-4 isolated from halophytes.</title>
        <authorList>
            <person name="Duangmal K."/>
            <person name="Chantavorakit T."/>
        </authorList>
    </citation>
    <scope>NUCLEOTIDE SEQUENCE</scope>
    <source>
        <strain evidence="4">LSu2-4</strain>
    </source>
</reference>